<keyword evidence="2" id="KW-1185">Reference proteome</keyword>
<dbReference type="Proteomes" id="UP000319663">
    <property type="component" value="Unassembled WGS sequence"/>
</dbReference>
<dbReference type="PANTHER" id="PTHR37848:SF1">
    <property type="entry name" value="SUN DOMAIN-CONTAINING PROTEIN"/>
    <property type="match status" value="1"/>
</dbReference>
<dbReference type="PANTHER" id="PTHR37848">
    <property type="entry name" value="EXPRESSED PROTEIN"/>
    <property type="match status" value="1"/>
</dbReference>
<dbReference type="AlphaFoldDB" id="A0A507QGI6"/>
<protein>
    <submittedName>
        <fullName evidence="1">Uncharacterized protein</fullName>
    </submittedName>
</protein>
<organism evidence="1 2">
    <name type="scientific">Monascus purpureus</name>
    <name type="common">Red mold</name>
    <name type="synonym">Monascus anka</name>
    <dbReference type="NCBI Taxonomy" id="5098"/>
    <lineage>
        <taxon>Eukaryota</taxon>
        <taxon>Fungi</taxon>
        <taxon>Dikarya</taxon>
        <taxon>Ascomycota</taxon>
        <taxon>Pezizomycotina</taxon>
        <taxon>Eurotiomycetes</taxon>
        <taxon>Eurotiomycetidae</taxon>
        <taxon>Eurotiales</taxon>
        <taxon>Aspergillaceae</taxon>
        <taxon>Monascus</taxon>
    </lineage>
</organism>
<gene>
    <name evidence="1" type="ORF">MPDQ_005023</name>
</gene>
<evidence type="ECO:0000313" key="2">
    <source>
        <dbReference type="Proteomes" id="UP000319663"/>
    </source>
</evidence>
<proteinExistence type="predicted"/>
<name>A0A507QGI6_MONPU</name>
<comment type="caution">
    <text evidence="1">The sequence shown here is derived from an EMBL/GenBank/DDBJ whole genome shotgun (WGS) entry which is preliminary data.</text>
</comment>
<sequence>MTDSFSSPSPGSNEEQPNTIVLSPLQIENPHELYQLVTRKAQLPPQLYLHIEGTHMENEPQCADTKNNNDESKPAPQKKVYVTDFDFSLDLTRSLLCHGEGATGWHELSVVGYGDGQEVFRGGRVRSRQWASHSRLAGTVDLEGAGQQMEDVPFLSQREDDGSTPALMSWCERFCDDPARVKSFILTRVLDGFDVEILRSELTSYLRSLNYRGTITISASIPNSSVTFYSPHWINKMRNDRVVSTLCIALQLWIVALPVIWLLERRYEVVRSVWWSSREVADAIATAASGPRKVYACGRNEEELAGFWAPIVMQAAWERRKGCTLTEEDLGRLQRRKERLGRMRWMESLDGRVTGAGSRVTLKGPLVLGGYNSQAGWEAVADYGDVMMCEAIPAVEVEAFLYPPDAASQIRLKEDDCGADLEINSGRLENSR</sequence>
<accession>A0A507QGI6</accession>
<evidence type="ECO:0000313" key="1">
    <source>
        <dbReference type="EMBL" id="TQB67659.1"/>
    </source>
</evidence>
<reference evidence="1 2" key="1">
    <citation type="submission" date="2019-06" db="EMBL/GenBank/DDBJ databases">
        <title>Wine fermentation using esterase from Monascus purpureus.</title>
        <authorList>
            <person name="Geng C."/>
            <person name="Zhang Y."/>
        </authorList>
    </citation>
    <scope>NUCLEOTIDE SEQUENCE [LARGE SCALE GENOMIC DNA]</scope>
    <source>
        <strain evidence="1">HQ1</strain>
    </source>
</reference>
<dbReference type="EMBL" id="VIFY01000334">
    <property type="protein sequence ID" value="TQB67659.1"/>
    <property type="molecule type" value="Genomic_DNA"/>
</dbReference>